<evidence type="ECO:0000256" key="1">
    <source>
        <dbReference type="SAM" id="MobiDB-lite"/>
    </source>
</evidence>
<comment type="caution">
    <text evidence="2">The sequence shown here is derived from an EMBL/GenBank/DDBJ whole genome shotgun (WGS) entry which is preliminary data.</text>
</comment>
<reference evidence="2 3" key="1">
    <citation type="journal article" date="2021" name="Elife">
        <title>Chloroplast acquisition without the gene transfer in kleptoplastic sea slugs, Plakobranchus ocellatus.</title>
        <authorList>
            <person name="Maeda T."/>
            <person name="Takahashi S."/>
            <person name="Yoshida T."/>
            <person name="Shimamura S."/>
            <person name="Takaki Y."/>
            <person name="Nagai Y."/>
            <person name="Toyoda A."/>
            <person name="Suzuki Y."/>
            <person name="Arimoto A."/>
            <person name="Ishii H."/>
            <person name="Satoh N."/>
            <person name="Nishiyama T."/>
            <person name="Hasebe M."/>
            <person name="Maruyama T."/>
            <person name="Minagawa J."/>
            <person name="Obokata J."/>
            <person name="Shigenobu S."/>
        </authorList>
    </citation>
    <scope>NUCLEOTIDE SEQUENCE [LARGE SCALE GENOMIC DNA]</scope>
</reference>
<evidence type="ECO:0000313" key="3">
    <source>
        <dbReference type="Proteomes" id="UP000735302"/>
    </source>
</evidence>
<keyword evidence="3" id="KW-1185">Reference proteome</keyword>
<name>A0AAV4CLB7_9GAST</name>
<protein>
    <submittedName>
        <fullName evidence="2">Ig-like domain (Group 2)</fullName>
    </submittedName>
</protein>
<feature type="compositionally biased region" description="Acidic residues" evidence="1">
    <location>
        <begin position="9"/>
        <end position="18"/>
    </location>
</feature>
<proteinExistence type="predicted"/>
<evidence type="ECO:0000313" key="2">
    <source>
        <dbReference type="EMBL" id="GFO32538.1"/>
    </source>
</evidence>
<organism evidence="2 3">
    <name type="scientific">Plakobranchus ocellatus</name>
    <dbReference type="NCBI Taxonomy" id="259542"/>
    <lineage>
        <taxon>Eukaryota</taxon>
        <taxon>Metazoa</taxon>
        <taxon>Spiralia</taxon>
        <taxon>Lophotrochozoa</taxon>
        <taxon>Mollusca</taxon>
        <taxon>Gastropoda</taxon>
        <taxon>Heterobranchia</taxon>
        <taxon>Euthyneura</taxon>
        <taxon>Panpulmonata</taxon>
        <taxon>Sacoglossa</taxon>
        <taxon>Placobranchoidea</taxon>
        <taxon>Plakobranchidae</taxon>
        <taxon>Plakobranchus</taxon>
    </lineage>
</organism>
<feature type="region of interest" description="Disordered" evidence="1">
    <location>
        <begin position="1"/>
        <end position="36"/>
    </location>
</feature>
<dbReference type="AlphaFoldDB" id="A0AAV4CLB7"/>
<sequence>MIGLRESEPNETELEETEPGMIDLGETEPGIIDSGETEPGMIDSGLLWVQIFNTSYLRISCRVVSHSSPISCLIVIGDTNYRGFVELC</sequence>
<accession>A0AAV4CLB7</accession>
<dbReference type="EMBL" id="BLXT01006630">
    <property type="protein sequence ID" value="GFO32538.1"/>
    <property type="molecule type" value="Genomic_DNA"/>
</dbReference>
<gene>
    <name evidence="2" type="ORF">PoB_005904300</name>
</gene>
<dbReference type="Proteomes" id="UP000735302">
    <property type="component" value="Unassembled WGS sequence"/>
</dbReference>